<dbReference type="Gene3D" id="3.30.450.20">
    <property type="entry name" value="PAS domain"/>
    <property type="match status" value="1"/>
</dbReference>
<comment type="caution">
    <text evidence="13">The sequence shown here is derived from an EMBL/GenBank/DDBJ whole genome shotgun (WGS) entry which is preliminary data.</text>
</comment>
<feature type="domain" description="Methyl-accepting transducer" evidence="11">
    <location>
        <begin position="329"/>
        <end position="565"/>
    </location>
</feature>
<comment type="subcellular location">
    <subcellularLocation>
        <location evidence="1">Cell membrane</location>
        <topology evidence="1">Multi-pass membrane protein</topology>
    </subcellularLocation>
</comment>
<keyword evidence="3 10" id="KW-0812">Transmembrane</keyword>
<keyword evidence="6 8" id="KW-0807">Transducer</keyword>
<dbReference type="InterPro" id="IPR004010">
    <property type="entry name" value="Double_Cache_2"/>
</dbReference>
<evidence type="ECO:0000259" key="12">
    <source>
        <dbReference type="PROSITE" id="PS50885"/>
    </source>
</evidence>
<dbReference type="SMART" id="SM00304">
    <property type="entry name" value="HAMP"/>
    <property type="match status" value="1"/>
</dbReference>
<dbReference type="Proteomes" id="UP000266426">
    <property type="component" value="Unassembled WGS sequence"/>
</dbReference>
<dbReference type="PANTHER" id="PTHR32089">
    <property type="entry name" value="METHYL-ACCEPTING CHEMOTAXIS PROTEIN MCPB"/>
    <property type="match status" value="1"/>
</dbReference>
<evidence type="ECO:0000256" key="3">
    <source>
        <dbReference type="ARBA" id="ARBA00022692"/>
    </source>
</evidence>
<feature type="domain" description="HAMP" evidence="12">
    <location>
        <begin position="229"/>
        <end position="281"/>
    </location>
</feature>
<dbReference type="PROSITE" id="PS50111">
    <property type="entry name" value="CHEMOTAXIS_TRANSDUC_2"/>
    <property type="match status" value="1"/>
</dbReference>
<dbReference type="InterPro" id="IPR003660">
    <property type="entry name" value="HAMP_dom"/>
</dbReference>
<keyword evidence="4 10" id="KW-1133">Transmembrane helix</keyword>
<evidence type="ECO:0000256" key="9">
    <source>
        <dbReference type="SAM" id="Coils"/>
    </source>
</evidence>
<keyword evidence="2" id="KW-1003">Cell membrane</keyword>
<accession>A0A3A4QWA4</accession>
<feature type="coiled-coil region" evidence="9">
    <location>
        <begin position="407"/>
        <end position="434"/>
    </location>
</feature>
<dbReference type="AlphaFoldDB" id="A0A3A4QWA4"/>
<keyword evidence="9" id="KW-0175">Coiled coil</keyword>
<dbReference type="InterPro" id="IPR004089">
    <property type="entry name" value="MCPsignal_dom"/>
</dbReference>
<proteinExistence type="inferred from homology"/>
<evidence type="ECO:0000256" key="4">
    <source>
        <dbReference type="ARBA" id="ARBA00022989"/>
    </source>
</evidence>
<evidence type="ECO:0000256" key="2">
    <source>
        <dbReference type="ARBA" id="ARBA00022475"/>
    </source>
</evidence>
<evidence type="ECO:0000256" key="7">
    <source>
        <dbReference type="ARBA" id="ARBA00029447"/>
    </source>
</evidence>
<reference evidence="13 14" key="1">
    <citation type="journal article" date="2017" name="ISME J.">
        <title>Energy and carbon metabolisms in a deep terrestrial subsurface fluid microbial community.</title>
        <authorList>
            <person name="Momper L."/>
            <person name="Jungbluth S.P."/>
            <person name="Lee M.D."/>
            <person name="Amend J.P."/>
        </authorList>
    </citation>
    <scope>NUCLEOTIDE SEQUENCE [LARGE SCALE GENOMIC DNA]</scope>
    <source>
        <strain evidence="13">SURF_26</strain>
    </source>
</reference>
<sequence length="602" mass="65609">MLRNLTIKTRIVLIVSVLIIFSVLYAVASFQKIGTVKEISLSQTEQVMEKMIGDKLKTAVHTVAVESGNALAGITGREAQIAKLHELLDNIRFEDDKSGYYFVYEGTYCVVLPIKKESENKDLADIKDANGVYFVKELNKLAHNGGGTLIYLFKKPDKGIQPKMSYVEMIPGTNFWVGTGQYIDNIEDAKAALKETINTRVSKALHIMMLVFGLLFLTVILPSTFFIIKSIVSPLRSTQVAANEIAAGNLSVEMNVEGRDEVSSLQNAIKTMVENLKENLFRVEQKTREAEEQAHHAQEMAEEAHQAKLEAENARREGMLLAADKLEEVVDSLSQTSSDLLHKADTIAQNSEHQKTKITETASAMDEMTATILEIAKNASEAAEIANQSLGKAHEGEKGVRSSVESIQKMLSLAETLKNNMNKLNQQATKIGEINTIITDISAQTNLLALNAAIEAARAGEAGRGFAVVADEVRKLAENSMSATTEVASNISAIQELAQTNTEEVEEAVKAMYQSTELANKSGVMIQEIVAFTQKVTDQIASIATSAEEQSVTSKEINNTIELVNQAAIDIATEASETNAAVTSLSKQASDVQDIICNFKSV</sequence>
<dbReference type="Gene3D" id="1.10.287.950">
    <property type="entry name" value="Methyl-accepting chemotaxis protein"/>
    <property type="match status" value="1"/>
</dbReference>
<dbReference type="PANTHER" id="PTHR32089:SF112">
    <property type="entry name" value="LYSOZYME-LIKE PROTEIN-RELATED"/>
    <property type="match status" value="1"/>
</dbReference>
<evidence type="ECO:0000256" key="10">
    <source>
        <dbReference type="SAM" id="Phobius"/>
    </source>
</evidence>
<feature type="coiled-coil region" evidence="9">
    <location>
        <begin position="273"/>
        <end position="317"/>
    </location>
</feature>
<keyword evidence="5 10" id="KW-0472">Membrane</keyword>
<dbReference type="EMBL" id="QZJZ01000087">
    <property type="protein sequence ID" value="RJP57022.1"/>
    <property type="molecule type" value="Genomic_DNA"/>
</dbReference>
<feature type="transmembrane region" description="Helical" evidence="10">
    <location>
        <begin position="12"/>
        <end position="30"/>
    </location>
</feature>
<protein>
    <submittedName>
        <fullName evidence="13">HAMP domain-containing protein</fullName>
    </submittedName>
</protein>
<dbReference type="Gene3D" id="1.10.8.500">
    <property type="entry name" value="HAMP domain in histidine kinase"/>
    <property type="match status" value="1"/>
</dbReference>
<feature type="transmembrane region" description="Helical" evidence="10">
    <location>
        <begin position="204"/>
        <end position="228"/>
    </location>
</feature>
<dbReference type="InterPro" id="IPR033480">
    <property type="entry name" value="sCache_2"/>
</dbReference>
<evidence type="ECO:0000256" key="5">
    <source>
        <dbReference type="ARBA" id="ARBA00023136"/>
    </source>
</evidence>
<dbReference type="SMART" id="SM00283">
    <property type="entry name" value="MA"/>
    <property type="match status" value="1"/>
</dbReference>
<dbReference type="Pfam" id="PF00015">
    <property type="entry name" value="MCPsignal"/>
    <property type="match status" value="1"/>
</dbReference>
<dbReference type="GO" id="GO:0005886">
    <property type="term" value="C:plasma membrane"/>
    <property type="evidence" value="ECO:0007669"/>
    <property type="project" value="UniProtKB-SubCell"/>
</dbReference>
<evidence type="ECO:0000256" key="8">
    <source>
        <dbReference type="PROSITE-ProRule" id="PRU00284"/>
    </source>
</evidence>
<evidence type="ECO:0000256" key="1">
    <source>
        <dbReference type="ARBA" id="ARBA00004651"/>
    </source>
</evidence>
<evidence type="ECO:0000313" key="14">
    <source>
        <dbReference type="Proteomes" id="UP000266426"/>
    </source>
</evidence>
<dbReference type="Pfam" id="PF08269">
    <property type="entry name" value="dCache_2"/>
    <property type="match status" value="1"/>
</dbReference>
<evidence type="ECO:0000256" key="6">
    <source>
        <dbReference type="ARBA" id="ARBA00023224"/>
    </source>
</evidence>
<dbReference type="PROSITE" id="PS50885">
    <property type="entry name" value="HAMP"/>
    <property type="match status" value="1"/>
</dbReference>
<dbReference type="CDD" id="cd11386">
    <property type="entry name" value="MCP_signal"/>
    <property type="match status" value="1"/>
</dbReference>
<dbReference type="SMART" id="SM01049">
    <property type="entry name" value="Cache_2"/>
    <property type="match status" value="1"/>
</dbReference>
<evidence type="ECO:0000259" key="11">
    <source>
        <dbReference type="PROSITE" id="PS50111"/>
    </source>
</evidence>
<evidence type="ECO:0000313" key="13">
    <source>
        <dbReference type="EMBL" id="RJP57022.1"/>
    </source>
</evidence>
<organism evidence="13 14">
    <name type="scientific">Candidatus Auribacter fodinae</name>
    <dbReference type="NCBI Taxonomy" id="2093366"/>
    <lineage>
        <taxon>Bacteria</taxon>
        <taxon>Pseudomonadati</taxon>
        <taxon>Candidatus Auribacterota</taxon>
        <taxon>Candidatus Auribacteria</taxon>
        <taxon>Candidatus Auribacterales</taxon>
        <taxon>Candidatus Auribacteraceae</taxon>
        <taxon>Candidatus Auribacter</taxon>
    </lineage>
</organism>
<gene>
    <name evidence="13" type="ORF">C4541_11130</name>
</gene>
<dbReference type="SUPFAM" id="SSF58104">
    <property type="entry name" value="Methyl-accepting chemotaxis protein (MCP) signaling domain"/>
    <property type="match status" value="1"/>
</dbReference>
<dbReference type="CDD" id="cd06225">
    <property type="entry name" value="HAMP"/>
    <property type="match status" value="1"/>
</dbReference>
<dbReference type="Pfam" id="PF00672">
    <property type="entry name" value="HAMP"/>
    <property type="match status" value="1"/>
</dbReference>
<name>A0A3A4QWA4_9BACT</name>
<dbReference type="GO" id="GO:0007165">
    <property type="term" value="P:signal transduction"/>
    <property type="evidence" value="ECO:0007669"/>
    <property type="project" value="UniProtKB-KW"/>
</dbReference>
<comment type="similarity">
    <text evidence="7">Belongs to the methyl-accepting chemotaxis (MCP) protein family.</text>
</comment>